<protein>
    <submittedName>
        <fullName evidence="7">Polysaccharide biosynthesis protein</fullName>
    </submittedName>
</protein>
<dbReference type="EMBL" id="AP018248">
    <property type="protein sequence ID" value="BAZ02512.1"/>
    <property type="molecule type" value="Genomic_DNA"/>
</dbReference>
<dbReference type="RefSeq" id="WP_096582791.1">
    <property type="nucleotide sequence ID" value="NZ_CAWNJS010000001.1"/>
</dbReference>
<dbReference type="PANTHER" id="PTHR30250">
    <property type="entry name" value="PST FAMILY PREDICTED COLANIC ACID TRANSPORTER"/>
    <property type="match status" value="1"/>
</dbReference>
<gene>
    <name evidence="7" type="ORF">NIES37_65250</name>
</gene>
<evidence type="ECO:0000256" key="1">
    <source>
        <dbReference type="ARBA" id="ARBA00004651"/>
    </source>
</evidence>
<proteinExistence type="predicted"/>
<feature type="transmembrane region" description="Helical" evidence="6">
    <location>
        <begin position="233"/>
        <end position="251"/>
    </location>
</feature>
<evidence type="ECO:0000256" key="2">
    <source>
        <dbReference type="ARBA" id="ARBA00022475"/>
    </source>
</evidence>
<feature type="transmembrane region" description="Helical" evidence="6">
    <location>
        <begin position="128"/>
        <end position="149"/>
    </location>
</feature>
<sequence length="449" mass="49674">MTNLSVSQRSGSIQLAELAKDTIVALIIQVTGLVLIYLLQIFLAQWMGRTEYGIYEYVMSWSLLLAVPAELGLPTTVLRLLPEYRVKQEWGRLQGLVRGCWLLVFSNSLLLIICATGTILVINYYHSFVYATPLLLGMGLVLLQSLARFQQETGRAMEDILVAFIPSQIIWPVLVLVGGFVFMQTQDYLTSVPMIAIASGMFMVIVVVQLYLLWKKLHSNFETATPVYAYREWLNIAVILLIQQASFGILSQTDTVMIGSFIGPEAAGIYNAAVKTAAWTSFVLQIVNMVAAPVFTTLYTKGDIPELQKVVSCVTNWIFWPTVAMTILLMTFTQPILNLFGAGFIEASLSLKILIMGQMVNALCGSVGILMIMTGHQTKSLPVIVVSALLNIVLNAILIPIFNITGAAIATSFTMIVWNIWLGALVVKYVGVRPSIFYTLFDRENESVT</sequence>
<keyword evidence="2" id="KW-1003">Cell membrane</keyword>
<evidence type="ECO:0000256" key="6">
    <source>
        <dbReference type="SAM" id="Phobius"/>
    </source>
</evidence>
<dbReference type="GO" id="GO:0005886">
    <property type="term" value="C:plasma membrane"/>
    <property type="evidence" value="ECO:0007669"/>
    <property type="project" value="UniProtKB-SubCell"/>
</dbReference>
<organism evidence="7 8">
    <name type="scientific">Tolypothrix tenuis PCC 7101</name>
    <dbReference type="NCBI Taxonomy" id="231146"/>
    <lineage>
        <taxon>Bacteria</taxon>
        <taxon>Bacillati</taxon>
        <taxon>Cyanobacteriota</taxon>
        <taxon>Cyanophyceae</taxon>
        <taxon>Nostocales</taxon>
        <taxon>Tolypothrichaceae</taxon>
        <taxon>Tolypothrix</taxon>
    </lineage>
</organism>
<feature type="transmembrane region" description="Helical" evidence="6">
    <location>
        <begin position="101"/>
        <end position="122"/>
    </location>
</feature>
<keyword evidence="4 6" id="KW-1133">Transmembrane helix</keyword>
<feature type="transmembrane region" description="Helical" evidence="6">
    <location>
        <begin position="381"/>
        <end position="402"/>
    </location>
</feature>
<dbReference type="AlphaFoldDB" id="A0A1Z4NA17"/>
<feature type="transmembrane region" description="Helical" evidence="6">
    <location>
        <begin position="188"/>
        <end position="212"/>
    </location>
</feature>
<evidence type="ECO:0000256" key="3">
    <source>
        <dbReference type="ARBA" id="ARBA00022692"/>
    </source>
</evidence>
<feature type="transmembrane region" description="Helical" evidence="6">
    <location>
        <begin position="277"/>
        <end position="298"/>
    </location>
</feature>
<keyword evidence="8" id="KW-1185">Reference proteome</keyword>
<feature type="transmembrane region" description="Helical" evidence="6">
    <location>
        <begin position="408"/>
        <end position="427"/>
    </location>
</feature>
<feature type="transmembrane region" description="Helical" evidence="6">
    <location>
        <begin position="58"/>
        <end position="81"/>
    </location>
</feature>
<dbReference type="KEGG" id="ttq:NIES37_65250"/>
<evidence type="ECO:0000256" key="5">
    <source>
        <dbReference type="ARBA" id="ARBA00023136"/>
    </source>
</evidence>
<comment type="subcellular location">
    <subcellularLocation>
        <location evidence="1">Cell membrane</location>
        <topology evidence="1">Multi-pass membrane protein</topology>
    </subcellularLocation>
</comment>
<dbReference type="Proteomes" id="UP000218785">
    <property type="component" value="Chromosome"/>
</dbReference>
<dbReference type="InterPro" id="IPR002797">
    <property type="entry name" value="Polysacc_synth"/>
</dbReference>
<evidence type="ECO:0000256" key="4">
    <source>
        <dbReference type="ARBA" id="ARBA00022989"/>
    </source>
</evidence>
<evidence type="ECO:0000313" key="7">
    <source>
        <dbReference type="EMBL" id="BAZ02512.1"/>
    </source>
</evidence>
<reference evidence="7 8" key="1">
    <citation type="submission" date="2017-06" db="EMBL/GenBank/DDBJ databases">
        <title>Genome sequencing of cyanobaciteial culture collection at National Institute for Environmental Studies (NIES).</title>
        <authorList>
            <person name="Hirose Y."/>
            <person name="Shimura Y."/>
            <person name="Fujisawa T."/>
            <person name="Nakamura Y."/>
            <person name="Kawachi M."/>
        </authorList>
    </citation>
    <scope>NUCLEOTIDE SEQUENCE [LARGE SCALE GENOMIC DNA]</scope>
    <source>
        <strain evidence="7 8">NIES-37</strain>
    </source>
</reference>
<feature type="transmembrane region" description="Helical" evidence="6">
    <location>
        <begin position="353"/>
        <end position="374"/>
    </location>
</feature>
<feature type="transmembrane region" description="Helical" evidence="6">
    <location>
        <begin position="23"/>
        <end position="46"/>
    </location>
</feature>
<dbReference type="Pfam" id="PF01943">
    <property type="entry name" value="Polysacc_synt"/>
    <property type="match status" value="1"/>
</dbReference>
<name>A0A1Z4NA17_9CYAN</name>
<dbReference type="InterPro" id="IPR050833">
    <property type="entry name" value="Poly_Biosynth_Transport"/>
</dbReference>
<accession>A0A1Z4NA17</accession>
<keyword evidence="3 6" id="KW-0812">Transmembrane</keyword>
<feature type="transmembrane region" description="Helical" evidence="6">
    <location>
        <begin position="161"/>
        <end position="182"/>
    </location>
</feature>
<evidence type="ECO:0000313" key="8">
    <source>
        <dbReference type="Proteomes" id="UP000218785"/>
    </source>
</evidence>
<dbReference type="PANTHER" id="PTHR30250:SF11">
    <property type="entry name" value="O-ANTIGEN TRANSPORTER-RELATED"/>
    <property type="match status" value="1"/>
</dbReference>
<keyword evidence="5 6" id="KW-0472">Membrane</keyword>
<feature type="transmembrane region" description="Helical" evidence="6">
    <location>
        <begin position="310"/>
        <end position="333"/>
    </location>
</feature>